<evidence type="ECO:0000256" key="9">
    <source>
        <dbReference type="ARBA" id="ARBA00023303"/>
    </source>
</evidence>
<keyword evidence="2" id="KW-0813">Transport</keyword>
<evidence type="ECO:0000256" key="10">
    <source>
        <dbReference type="PROSITE-ProRule" id="PRU00703"/>
    </source>
</evidence>
<dbReference type="GO" id="GO:0034707">
    <property type="term" value="C:chloride channel complex"/>
    <property type="evidence" value="ECO:0007669"/>
    <property type="project" value="UniProtKB-KW"/>
</dbReference>
<dbReference type="GO" id="GO:0005254">
    <property type="term" value="F:chloride channel activity"/>
    <property type="evidence" value="ECO:0007669"/>
    <property type="project" value="UniProtKB-KW"/>
</dbReference>
<evidence type="ECO:0000256" key="1">
    <source>
        <dbReference type="ARBA" id="ARBA00004141"/>
    </source>
</evidence>
<keyword evidence="10" id="KW-0129">CBS domain</keyword>
<dbReference type="CDD" id="cd00400">
    <property type="entry name" value="Voltage_gated_ClC"/>
    <property type="match status" value="1"/>
</dbReference>
<keyword evidence="7" id="KW-0869">Chloride channel</keyword>
<keyword evidence="4 12" id="KW-1133">Transmembrane helix</keyword>
<dbReference type="Proteomes" id="UP000198210">
    <property type="component" value="Chromosome I"/>
</dbReference>
<dbReference type="PROSITE" id="PS51371">
    <property type="entry name" value="CBS"/>
    <property type="match status" value="2"/>
</dbReference>
<comment type="subcellular location">
    <subcellularLocation>
        <location evidence="1">Membrane</location>
        <topology evidence="1">Multi-pass membrane protein</topology>
    </subcellularLocation>
</comment>
<evidence type="ECO:0000256" key="11">
    <source>
        <dbReference type="SAM" id="MobiDB-lite"/>
    </source>
</evidence>
<feature type="transmembrane region" description="Helical" evidence="12">
    <location>
        <begin position="444"/>
        <end position="464"/>
    </location>
</feature>
<dbReference type="EMBL" id="LT607751">
    <property type="protein sequence ID" value="SCG54013.1"/>
    <property type="molecule type" value="Genomic_DNA"/>
</dbReference>
<evidence type="ECO:0000256" key="5">
    <source>
        <dbReference type="ARBA" id="ARBA00023065"/>
    </source>
</evidence>
<name>A0A1C5I711_9ACTN</name>
<evidence type="ECO:0000256" key="3">
    <source>
        <dbReference type="ARBA" id="ARBA00022692"/>
    </source>
</evidence>
<dbReference type="SUPFAM" id="SSF81340">
    <property type="entry name" value="Clc chloride channel"/>
    <property type="match status" value="1"/>
</dbReference>
<feature type="transmembrane region" description="Helical" evidence="12">
    <location>
        <begin position="353"/>
        <end position="375"/>
    </location>
</feature>
<feature type="transmembrane region" description="Helical" evidence="12">
    <location>
        <begin position="322"/>
        <end position="341"/>
    </location>
</feature>
<keyword evidence="3 12" id="KW-0812">Transmembrane</keyword>
<keyword evidence="15" id="KW-1185">Reference proteome</keyword>
<dbReference type="AlphaFoldDB" id="A0A1C5I711"/>
<dbReference type="Gene3D" id="3.10.580.10">
    <property type="entry name" value="CBS-domain"/>
    <property type="match status" value="1"/>
</dbReference>
<sequence>MPITLYACNNCLMQRPVAAIDDVPSQPPAQPGGAPVTVTLPRRALVRVADGVRGGAGGLLVLAVLVGAGAGVGAVAFRWLVGTATLVFSGHPDYAAVPGAPHPQLPALGRWFVVLAPVAAGLLYGPLVQRFAREARGHGVPEVMYAVARRGGRIRGRVAVVKAVASALCIGGGGSVGREGPIVQIGSALGSTVGQRIRLPETRLRLLVAAGAAGGISATFNTPIAGVFFALELILGDFAVESFAAVVLAAVTAAVIGRAVLGDVPFLDLPPFHVVSAGEYLLFAALGLLAALVGVGFSRVLYAVEDLCDRLWRGPEWLRPAVGGLLLGGLLLVLPQMYGVGYPVLGEAVDGRYALAFLLVLLLAKVLATSLTIGIGGSGGVFAPSLFVGGMLGAAFAAVVHSALPGLAGPTGAYALVGMGAVFAGAARAPITAVVIMFELTGEYSIILPLMVAIALAAGLSRLVSADDTIYTRKLHRRGVTLEPGPPARWDQLTVAVACRPLPAPLSPDSALPELAARFAQEPETVLPVVDREGQLRGVVSAAEVEAASQDGSGAVTASQLARTVPALRPDQLLEEALAELVRSGSALPVADPETGGLTGWLSHREILRVVAAGAVGAGAPSDAKYARPPSPRLPQVDTDTCGG</sequence>
<keyword evidence="9" id="KW-0407">Ion channel</keyword>
<dbReference type="PANTHER" id="PTHR43427:SF6">
    <property type="entry name" value="CHLORIDE CHANNEL PROTEIN CLC-E"/>
    <property type="match status" value="1"/>
</dbReference>
<reference evidence="14 15" key="1">
    <citation type="submission" date="2016-06" db="EMBL/GenBank/DDBJ databases">
        <authorList>
            <person name="Kjaerup R.B."/>
            <person name="Dalgaard T.S."/>
            <person name="Juul-Madsen H.R."/>
        </authorList>
    </citation>
    <scope>NUCLEOTIDE SEQUENCE [LARGE SCALE GENOMIC DNA]</scope>
    <source>
        <strain evidence="14 15">DSM 45097</strain>
    </source>
</reference>
<feature type="region of interest" description="Disordered" evidence="11">
    <location>
        <begin position="620"/>
        <end position="644"/>
    </location>
</feature>
<feature type="domain" description="CBS" evidence="13">
    <location>
        <begin position="499"/>
        <end position="556"/>
    </location>
</feature>
<gene>
    <name evidence="14" type="ORF">GA0074704_3009</name>
</gene>
<keyword evidence="6 12" id="KW-0472">Membrane</keyword>
<proteinExistence type="predicted"/>
<feature type="transmembrane region" description="Helical" evidence="12">
    <location>
        <begin position="206"/>
        <end position="231"/>
    </location>
</feature>
<feature type="transmembrane region" description="Helical" evidence="12">
    <location>
        <begin position="108"/>
        <end position="127"/>
    </location>
</feature>
<feature type="transmembrane region" description="Helical" evidence="12">
    <location>
        <begin position="281"/>
        <end position="302"/>
    </location>
</feature>
<evidence type="ECO:0000256" key="6">
    <source>
        <dbReference type="ARBA" id="ARBA00023136"/>
    </source>
</evidence>
<feature type="domain" description="CBS" evidence="13">
    <location>
        <begin position="561"/>
        <end position="622"/>
    </location>
</feature>
<feature type="transmembrane region" description="Helical" evidence="12">
    <location>
        <begin position="381"/>
        <end position="400"/>
    </location>
</feature>
<feature type="transmembrane region" description="Helical" evidence="12">
    <location>
        <begin position="412"/>
        <end position="438"/>
    </location>
</feature>
<protein>
    <submittedName>
        <fullName evidence="14">Chloride channel protein, CIC family</fullName>
    </submittedName>
</protein>
<dbReference type="FunFam" id="1.10.3080.10:FF:000018">
    <property type="entry name" value="Chloride transporter, ClC family"/>
    <property type="match status" value="1"/>
</dbReference>
<dbReference type="InterPro" id="IPR014743">
    <property type="entry name" value="Cl-channel_core"/>
</dbReference>
<feature type="transmembrane region" description="Helical" evidence="12">
    <location>
        <begin position="59"/>
        <end position="81"/>
    </location>
</feature>
<evidence type="ECO:0000256" key="7">
    <source>
        <dbReference type="ARBA" id="ARBA00023173"/>
    </source>
</evidence>
<dbReference type="Gene3D" id="1.10.3080.10">
    <property type="entry name" value="Clc chloride channel"/>
    <property type="match status" value="1"/>
</dbReference>
<evidence type="ECO:0000313" key="15">
    <source>
        <dbReference type="Proteomes" id="UP000198210"/>
    </source>
</evidence>
<evidence type="ECO:0000256" key="4">
    <source>
        <dbReference type="ARBA" id="ARBA00022989"/>
    </source>
</evidence>
<dbReference type="SUPFAM" id="SSF54631">
    <property type="entry name" value="CBS-domain pair"/>
    <property type="match status" value="1"/>
</dbReference>
<dbReference type="Pfam" id="PF00571">
    <property type="entry name" value="CBS"/>
    <property type="match status" value="1"/>
</dbReference>
<evidence type="ECO:0000256" key="12">
    <source>
        <dbReference type="SAM" id="Phobius"/>
    </source>
</evidence>
<evidence type="ECO:0000259" key="13">
    <source>
        <dbReference type="PROSITE" id="PS51371"/>
    </source>
</evidence>
<accession>A0A1C5I711</accession>
<dbReference type="PRINTS" id="PR00762">
    <property type="entry name" value="CLCHANNEL"/>
</dbReference>
<dbReference type="Pfam" id="PF00654">
    <property type="entry name" value="Voltage_CLC"/>
    <property type="match status" value="1"/>
</dbReference>
<dbReference type="PANTHER" id="PTHR43427">
    <property type="entry name" value="CHLORIDE CHANNEL PROTEIN CLC-E"/>
    <property type="match status" value="1"/>
</dbReference>
<evidence type="ECO:0000256" key="8">
    <source>
        <dbReference type="ARBA" id="ARBA00023214"/>
    </source>
</evidence>
<keyword evidence="8" id="KW-0868">Chloride</keyword>
<organism evidence="14 15">
    <name type="scientific">Micromonospora siamensis</name>
    <dbReference type="NCBI Taxonomy" id="299152"/>
    <lineage>
        <taxon>Bacteria</taxon>
        <taxon>Bacillati</taxon>
        <taxon>Actinomycetota</taxon>
        <taxon>Actinomycetes</taxon>
        <taxon>Micromonosporales</taxon>
        <taxon>Micromonosporaceae</taxon>
        <taxon>Micromonospora</taxon>
    </lineage>
</organism>
<dbReference type="InterPro" id="IPR001807">
    <property type="entry name" value="ClC"/>
</dbReference>
<dbReference type="InterPro" id="IPR050368">
    <property type="entry name" value="ClC-type_chloride_channel"/>
</dbReference>
<keyword evidence="5" id="KW-0406">Ion transport</keyword>
<feature type="transmembrane region" description="Helical" evidence="12">
    <location>
        <begin position="243"/>
        <end position="261"/>
    </location>
</feature>
<evidence type="ECO:0000256" key="2">
    <source>
        <dbReference type="ARBA" id="ARBA00022448"/>
    </source>
</evidence>
<dbReference type="InterPro" id="IPR000644">
    <property type="entry name" value="CBS_dom"/>
</dbReference>
<dbReference type="CDD" id="cd02205">
    <property type="entry name" value="CBS_pair_SF"/>
    <property type="match status" value="1"/>
</dbReference>
<dbReference type="InterPro" id="IPR046342">
    <property type="entry name" value="CBS_dom_sf"/>
</dbReference>
<evidence type="ECO:0000313" key="14">
    <source>
        <dbReference type="EMBL" id="SCG54013.1"/>
    </source>
</evidence>